<keyword evidence="3" id="KW-1185">Reference proteome</keyword>
<protein>
    <recommendedName>
        <fullName evidence="1">SnoaL-like domain-containing protein</fullName>
    </recommendedName>
</protein>
<reference evidence="2 3" key="1">
    <citation type="submission" date="2016-01" db="EMBL/GenBank/DDBJ databases">
        <title>The new phylogeny of the genus Mycobacterium.</title>
        <authorList>
            <person name="Tarcisio F."/>
            <person name="Conor M."/>
            <person name="Antonella G."/>
            <person name="Elisabetta G."/>
            <person name="Giulia F.S."/>
            <person name="Sara T."/>
            <person name="Anna F."/>
            <person name="Clotilde B."/>
            <person name="Roberto B."/>
            <person name="Veronica D.S."/>
            <person name="Fabio R."/>
            <person name="Monica P."/>
            <person name="Olivier J."/>
            <person name="Enrico T."/>
            <person name="Nicola S."/>
        </authorList>
    </citation>
    <scope>NUCLEOTIDE SEQUENCE [LARGE SCALE GENOMIC DNA]</scope>
    <source>
        <strain evidence="2 3">DSM 44166</strain>
    </source>
</reference>
<gene>
    <name evidence="2" type="ORF">AWC27_12875</name>
</gene>
<organism evidence="2 3">
    <name type="scientific">Mycobacterium szulgai</name>
    <dbReference type="NCBI Taxonomy" id="1787"/>
    <lineage>
        <taxon>Bacteria</taxon>
        <taxon>Bacillati</taxon>
        <taxon>Actinomycetota</taxon>
        <taxon>Actinomycetes</taxon>
        <taxon>Mycobacteriales</taxon>
        <taxon>Mycobacteriaceae</taxon>
        <taxon>Mycobacterium</taxon>
    </lineage>
</organism>
<dbReference type="Gene3D" id="3.10.450.50">
    <property type="match status" value="1"/>
</dbReference>
<dbReference type="EMBL" id="LQPW01000167">
    <property type="protein sequence ID" value="ORW89765.1"/>
    <property type="molecule type" value="Genomic_DNA"/>
</dbReference>
<dbReference type="Proteomes" id="UP000193317">
    <property type="component" value="Unassembled WGS sequence"/>
</dbReference>
<dbReference type="InterPro" id="IPR032710">
    <property type="entry name" value="NTF2-like_dom_sf"/>
</dbReference>
<dbReference type="RefSeq" id="WP_139837228.1">
    <property type="nucleotide sequence ID" value="NZ_JACKRU010000773.1"/>
</dbReference>
<accession>A0A1X2DNK3</accession>
<dbReference type="InterPro" id="IPR037401">
    <property type="entry name" value="SnoaL-like"/>
</dbReference>
<dbReference type="Pfam" id="PF12680">
    <property type="entry name" value="SnoaL_2"/>
    <property type="match status" value="1"/>
</dbReference>
<dbReference type="OrthoDB" id="4734559at2"/>
<comment type="caution">
    <text evidence="2">The sequence shown here is derived from an EMBL/GenBank/DDBJ whole genome shotgun (WGS) entry which is preliminary data.</text>
</comment>
<feature type="domain" description="SnoaL-like" evidence="1">
    <location>
        <begin position="10"/>
        <end position="116"/>
    </location>
</feature>
<evidence type="ECO:0000313" key="3">
    <source>
        <dbReference type="Proteomes" id="UP000193317"/>
    </source>
</evidence>
<proteinExistence type="predicted"/>
<dbReference type="SUPFAM" id="SSF54427">
    <property type="entry name" value="NTF2-like"/>
    <property type="match status" value="1"/>
</dbReference>
<sequence>MAFHQATAVAQRFVQAFSAADLDAMGQLLAADVTAHITNADGEIDEVVGREPYLRRIEAMQLPAVRFSIELTQPPVAVGPDRALIMVEVAARKEDRSLRNYAAHLLRISDGKIAEWWMVDAKPAESARFWS</sequence>
<dbReference type="AlphaFoldDB" id="A0A1X2DNK3"/>
<evidence type="ECO:0000259" key="1">
    <source>
        <dbReference type="Pfam" id="PF12680"/>
    </source>
</evidence>
<name>A0A1X2DNK3_MYCSZ</name>
<evidence type="ECO:0000313" key="2">
    <source>
        <dbReference type="EMBL" id="ORW89765.1"/>
    </source>
</evidence>